<dbReference type="EMBL" id="VZZK01000034">
    <property type="protein sequence ID" value="KAB1075385.1"/>
    <property type="molecule type" value="Genomic_DNA"/>
</dbReference>
<organism evidence="1 2">
    <name type="scientific">Methylobacterium soli</name>
    <dbReference type="NCBI Taxonomy" id="553447"/>
    <lineage>
        <taxon>Bacteria</taxon>
        <taxon>Pseudomonadati</taxon>
        <taxon>Pseudomonadota</taxon>
        <taxon>Alphaproteobacteria</taxon>
        <taxon>Hyphomicrobiales</taxon>
        <taxon>Methylobacteriaceae</taxon>
        <taxon>Methylobacterium</taxon>
    </lineage>
</organism>
<dbReference type="RefSeq" id="WP_151003341.1">
    <property type="nucleotide sequence ID" value="NZ_BPQY01000267.1"/>
</dbReference>
<keyword evidence="2" id="KW-1185">Reference proteome</keyword>
<dbReference type="AlphaFoldDB" id="A0A6L3STJ9"/>
<protein>
    <submittedName>
        <fullName evidence="1">Uncharacterized protein</fullName>
    </submittedName>
</protein>
<accession>A0A6L3STJ9</accession>
<dbReference type="OrthoDB" id="8019777at2"/>
<name>A0A6L3STJ9_9HYPH</name>
<comment type="caution">
    <text evidence="1">The sequence shown here is derived from an EMBL/GenBank/DDBJ whole genome shotgun (WGS) entry which is preliminary data.</text>
</comment>
<evidence type="ECO:0000313" key="1">
    <source>
        <dbReference type="EMBL" id="KAB1075385.1"/>
    </source>
</evidence>
<gene>
    <name evidence="1" type="ORF">F6X53_24750</name>
</gene>
<evidence type="ECO:0000313" key="2">
    <source>
        <dbReference type="Proteomes" id="UP000474159"/>
    </source>
</evidence>
<proteinExistence type="predicted"/>
<dbReference type="Proteomes" id="UP000474159">
    <property type="component" value="Unassembled WGS sequence"/>
</dbReference>
<sequence length="84" mass="9767">MRPPLITWLQDHVADVPLRGFTGRAGDVIVGRCEYDGSNRLWTWWTPLAEDVWGHAPNAEAAQQHCELWLRDWLENFRGFFVTS</sequence>
<reference evidence="1 2" key="1">
    <citation type="submission" date="2019-09" db="EMBL/GenBank/DDBJ databases">
        <title>YIM 48816 draft genome.</title>
        <authorList>
            <person name="Jiang L."/>
        </authorList>
    </citation>
    <scope>NUCLEOTIDE SEQUENCE [LARGE SCALE GENOMIC DNA]</scope>
    <source>
        <strain evidence="1 2">YIM 48816</strain>
    </source>
</reference>